<dbReference type="Proteomes" id="UP000191285">
    <property type="component" value="Unassembled WGS sequence"/>
</dbReference>
<dbReference type="InterPro" id="IPR046348">
    <property type="entry name" value="SIS_dom_sf"/>
</dbReference>
<comment type="similarity">
    <text evidence="1">Belongs to the eukaryotic-type N-acetylglucosamine kinase family.</text>
</comment>
<evidence type="ECO:0000313" key="8">
    <source>
        <dbReference type="EMBL" id="OQE25202.1"/>
    </source>
</evidence>
<dbReference type="Pfam" id="PF01869">
    <property type="entry name" value="BcrAD_BadFG"/>
    <property type="match status" value="1"/>
</dbReference>
<dbReference type="STRING" id="303698.A0A1V6TFR6"/>
<dbReference type="SUPFAM" id="SSF53067">
    <property type="entry name" value="Actin-like ATPase domain"/>
    <property type="match status" value="2"/>
</dbReference>
<dbReference type="PANTHER" id="PTHR10088:SF4">
    <property type="entry name" value="GLUCOKINASE REGULATORY PROTEIN"/>
    <property type="match status" value="1"/>
</dbReference>
<dbReference type="PANTHER" id="PTHR10088">
    <property type="entry name" value="GLUCOKINASE REGULATORY PROTEIN"/>
    <property type="match status" value="1"/>
</dbReference>
<dbReference type="InterPro" id="IPR040190">
    <property type="entry name" value="MURQ/GCKR"/>
</dbReference>
<dbReference type="FunFam" id="3.40.50.10490:FF:000014">
    <property type="entry name" value="N-acetylmuramic acid 6-phosphate etherase"/>
    <property type="match status" value="1"/>
</dbReference>
<dbReference type="EC" id="2.7.1.59" evidence="2"/>
<dbReference type="EMBL" id="MLKD01000006">
    <property type="protein sequence ID" value="OQE25202.1"/>
    <property type="molecule type" value="Genomic_DNA"/>
</dbReference>
<dbReference type="PROSITE" id="PS51464">
    <property type="entry name" value="SIS"/>
    <property type="match status" value="1"/>
</dbReference>
<organism evidence="8 9">
    <name type="scientific">Penicillium steckii</name>
    <dbReference type="NCBI Taxonomy" id="303698"/>
    <lineage>
        <taxon>Eukaryota</taxon>
        <taxon>Fungi</taxon>
        <taxon>Dikarya</taxon>
        <taxon>Ascomycota</taxon>
        <taxon>Pezizomycotina</taxon>
        <taxon>Eurotiomycetes</taxon>
        <taxon>Eurotiomycetidae</taxon>
        <taxon>Eurotiales</taxon>
        <taxon>Aspergillaceae</taxon>
        <taxon>Penicillium</taxon>
    </lineage>
</organism>
<keyword evidence="4" id="KW-0456">Lyase</keyword>
<evidence type="ECO:0000256" key="1">
    <source>
        <dbReference type="ARBA" id="ARBA00006198"/>
    </source>
</evidence>
<dbReference type="GO" id="GO:0030246">
    <property type="term" value="F:carbohydrate binding"/>
    <property type="evidence" value="ECO:0007669"/>
    <property type="project" value="TreeGrafter"/>
</dbReference>
<dbReference type="GO" id="GO:0046348">
    <property type="term" value="P:amino sugar catabolic process"/>
    <property type="evidence" value="ECO:0007669"/>
    <property type="project" value="InterPro"/>
</dbReference>
<comment type="caution">
    <text evidence="8">The sequence shown here is derived from an EMBL/GenBank/DDBJ whole genome shotgun (WGS) entry which is preliminary data.</text>
</comment>
<reference evidence="9" key="1">
    <citation type="journal article" date="2017" name="Nat. Microbiol.">
        <title>Global analysis of biosynthetic gene clusters reveals vast potential of secondary metabolite production in Penicillium species.</title>
        <authorList>
            <person name="Nielsen J.C."/>
            <person name="Grijseels S."/>
            <person name="Prigent S."/>
            <person name="Ji B."/>
            <person name="Dainat J."/>
            <person name="Nielsen K.F."/>
            <person name="Frisvad J.C."/>
            <person name="Workman M."/>
            <person name="Nielsen J."/>
        </authorList>
    </citation>
    <scope>NUCLEOTIDE SEQUENCE [LARGE SCALE GENOMIC DNA]</scope>
    <source>
        <strain evidence="9">IBT 24891</strain>
    </source>
</reference>
<dbReference type="GO" id="GO:0045127">
    <property type="term" value="F:N-acetylglucosamine kinase activity"/>
    <property type="evidence" value="ECO:0007669"/>
    <property type="project" value="UniProtKB-EC"/>
</dbReference>
<dbReference type="InterPro" id="IPR001347">
    <property type="entry name" value="SIS_dom"/>
</dbReference>
<accession>A0A1V6TFR6</accession>
<evidence type="ECO:0000313" key="9">
    <source>
        <dbReference type="Proteomes" id="UP000191285"/>
    </source>
</evidence>
<dbReference type="GO" id="GO:0016835">
    <property type="term" value="F:carbon-oxygen lyase activity"/>
    <property type="evidence" value="ECO:0007669"/>
    <property type="project" value="InterPro"/>
</dbReference>
<dbReference type="NCBIfam" id="NF003915">
    <property type="entry name" value="PRK05441.1"/>
    <property type="match status" value="1"/>
</dbReference>
<dbReference type="AlphaFoldDB" id="A0A1V6TFR6"/>
<sequence>MDLGTLSNLQTEGVNPRTVNIDRISTLEMCEVINTDDHKVSKSVTPCLPIIANAIDELARRVRQGGRVIYVGAGTSGRLGILDASEIPPTFAASQEQFIGLIAGGDAAIRQAQEGAEDNECAGEEDMKKLALNPELDSIIGIASSGRTPYVLGCLAFGKRLDCLTIGVVCAEPSAIGLSGNVDYLIAPLPGPEVVTGSTRLKAGTATKLVLNMISTGTMIRIGKTYGNMMVDLQASNLKLKQRSKNILKRLSSKCAIMTDSDLDALLIKCDRSVKLAILVAETDKSVEDCKSDLEFSGGILSNALQENTKRPEPVPKKFLRNFVLCIDGGGTKCAAVVADASGKISHGYAGSCNLTDDFANIDRVVCTLTTAAKNALKEHLSREEIELAESDWRLFLRTVFRSVRIGLAGLDRAGLHSSLVPKLSNIFDLDCSSQALKLTNDVDLVPSAIPEDSSHPPVIVLIAGTGSVAMRYTWGEDQGYVRVARSGGWGHILGDEGGGYSIGLEAIKHTLGMLEERALGVNSHNLAELELGVIKKLGGSTGGDEDFDILTELLSRQDAQNIKTRIAAVAETVLRLATSNETARVIVDDQITRLVTKTLGRLVNHNGNSFLPVEESDLVLTGGLSKNELYQATLRRELDRRGLRFRAIRLVEDVADATVRNLLLQ</sequence>
<dbReference type="GO" id="GO:0070095">
    <property type="term" value="F:fructose-6-phosphate binding"/>
    <property type="evidence" value="ECO:0007669"/>
    <property type="project" value="TreeGrafter"/>
</dbReference>
<dbReference type="PROSITE" id="PS01272">
    <property type="entry name" value="GCKR"/>
    <property type="match status" value="1"/>
</dbReference>
<dbReference type="InterPro" id="IPR005486">
    <property type="entry name" value="Glucokinase_regulatory_CS"/>
</dbReference>
<dbReference type="GO" id="GO:0005654">
    <property type="term" value="C:nucleoplasm"/>
    <property type="evidence" value="ECO:0007669"/>
    <property type="project" value="TreeGrafter"/>
</dbReference>
<dbReference type="CDD" id="cd05007">
    <property type="entry name" value="SIS_Etherase"/>
    <property type="match status" value="1"/>
</dbReference>
<protein>
    <recommendedName>
        <fullName evidence="3">N-acetyl-D-glucosamine kinase</fullName>
        <ecNumber evidence="2">2.7.1.59</ecNumber>
    </recommendedName>
    <alternativeName>
        <fullName evidence="6">GlcNAc kinase</fullName>
    </alternativeName>
</protein>
<feature type="domain" description="SIS" evidence="7">
    <location>
        <begin position="58"/>
        <end position="224"/>
    </location>
</feature>
<dbReference type="GO" id="GO:0004857">
    <property type="term" value="F:enzyme inhibitor activity"/>
    <property type="evidence" value="ECO:0007669"/>
    <property type="project" value="TreeGrafter"/>
</dbReference>
<proteinExistence type="inferred from homology"/>
<dbReference type="GO" id="GO:0042593">
    <property type="term" value="P:glucose homeostasis"/>
    <property type="evidence" value="ECO:0007669"/>
    <property type="project" value="TreeGrafter"/>
</dbReference>
<evidence type="ECO:0000256" key="3">
    <source>
        <dbReference type="ARBA" id="ARBA00014974"/>
    </source>
</evidence>
<dbReference type="InterPro" id="IPR043129">
    <property type="entry name" value="ATPase_NBD"/>
</dbReference>
<dbReference type="Pfam" id="PF22645">
    <property type="entry name" value="GKRP_SIS_N"/>
    <property type="match status" value="1"/>
</dbReference>
<dbReference type="InterPro" id="IPR005488">
    <property type="entry name" value="Etherase_MurQ"/>
</dbReference>
<keyword evidence="9" id="KW-1185">Reference proteome</keyword>
<evidence type="ECO:0000256" key="5">
    <source>
        <dbReference type="ARBA" id="ARBA00023277"/>
    </source>
</evidence>
<evidence type="ECO:0000259" key="7">
    <source>
        <dbReference type="PROSITE" id="PS51464"/>
    </source>
</evidence>
<dbReference type="InterPro" id="IPR002731">
    <property type="entry name" value="ATPase_BadF"/>
</dbReference>
<dbReference type="Gene3D" id="3.40.50.10490">
    <property type="entry name" value="Glucose-6-phosphate isomerase like protein, domain 1"/>
    <property type="match status" value="1"/>
</dbReference>
<dbReference type="OrthoDB" id="311172at2759"/>
<dbReference type="GO" id="GO:0005829">
    <property type="term" value="C:cytosol"/>
    <property type="evidence" value="ECO:0007669"/>
    <property type="project" value="TreeGrafter"/>
</dbReference>
<dbReference type="Gene3D" id="3.30.420.40">
    <property type="match status" value="2"/>
</dbReference>
<dbReference type="Gene3D" id="1.10.8.1080">
    <property type="match status" value="1"/>
</dbReference>
<dbReference type="SUPFAM" id="SSF53697">
    <property type="entry name" value="SIS domain"/>
    <property type="match status" value="1"/>
</dbReference>
<evidence type="ECO:0000256" key="2">
    <source>
        <dbReference type="ARBA" id="ARBA00012122"/>
    </source>
</evidence>
<dbReference type="NCBIfam" id="TIGR00274">
    <property type="entry name" value="N-acetylmuramic acid 6-phosphate etherase"/>
    <property type="match status" value="1"/>
</dbReference>
<evidence type="ECO:0000256" key="6">
    <source>
        <dbReference type="ARBA" id="ARBA00031123"/>
    </source>
</evidence>
<dbReference type="GO" id="GO:0009750">
    <property type="term" value="P:response to fructose"/>
    <property type="evidence" value="ECO:0007669"/>
    <property type="project" value="TreeGrafter"/>
</dbReference>
<evidence type="ECO:0000256" key="4">
    <source>
        <dbReference type="ARBA" id="ARBA00023239"/>
    </source>
</evidence>
<dbReference type="HAMAP" id="MF_00068">
    <property type="entry name" value="MurQ"/>
    <property type="match status" value="1"/>
</dbReference>
<gene>
    <name evidence="8" type="ORF">PENSTE_c006G01986</name>
</gene>
<dbReference type="GO" id="GO:0019899">
    <property type="term" value="F:enzyme binding"/>
    <property type="evidence" value="ECO:0007669"/>
    <property type="project" value="TreeGrafter"/>
</dbReference>
<dbReference type="NCBIfam" id="NF009222">
    <property type="entry name" value="PRK12570.1"/>
    <property type="match status" value="1"/>
</dbReference>
<name>A0A1V6TFR6_9EURO</name>
<keyword evidence="5" id="KW-0119">Carbohydrate metabolism</keyword>